<dbReference type="OrthoDB" id="5459933at2"/>
<gene>
    <name evidence="1" type="ORF">DESAM_10248</name>
</gene>
<evidence type="ECO:0000313" key="1">
    <source>
        <dbReference type="EMBL" id="CCO22229.1"/>
    </source>
</evidence>
<dbReference type="RefSeq" id="WP_015334839.1">
    <property type="nucleotide sequence ID" value="NC_020055.1"/>
</dbReference>
<reference evidence="1 2" key="1">
    <citation type="submission" date="2012-10" db="EMBL/GenBank/DDBJ databases">
        <authorList>
            <person name="Genoscope - CEA"/>
        </authorList>
    </citation>
    <scope>NUCLEOTIDE SEQUENCE [LARGE SCALE GENOMIC DNA]</scope>
    <source>
        <strain evidence="2">AM13 / DSM 14728</strain>
    </source>
</reference>
<dbReference type="KEGG" id="dhy:DESAM_10248"/>
<dbReference type="PATRIC" id="fig|1121451.3.peg.231"/>
<dbReference type="STRING" id="1121451.DESAM_10248"/>
<proteinExistence type="predicted"/>
<sequence length="72" mass="8253">MGNKKITLSDGKVVTMRVPIVKDMRIVSAIKDQFEQDARMFCNLTGMTPEEIDALSLKDYYTLQKEFSDFLS</sequence>
<dbReference type="AlphaFoldDB" id="L0R6A7"/>
<dbReference type="Pfam" id="PF10109">
    <property type="entry name" value="Phage_TAC_7"/>
    <property type="match status" value="1"/>
</dbReference>
<accession>L0R6A7</accession>
<dbReference type="HOGENOM" id="CLU_2715787_0_0_7"/>
<keyword evidence="2" id="KW-1185">Reference proteome</keyword>
<dbReference type="EMBL" id="FO203522">
    <property type="protein sequence ID" value="CCO22229.1"/>
    <property type="molecule type" value="Genomic_DNA"/>
</dbReference>
<dbReference type="Proteomes" id="UP000010808">
    <property type="component" value="Chromosome"/>
</dbReference>
<organism evidence="1 2">
    <name type="scientific">Maridesulfovibrio hydrothermalis AM13 = DSM 14728</name>
    <dbReference type="NCBI Taxonomy" id="1121451"/>
    <lineage>
        <taxon>Bacteria</taxon>
        <taxon>Pseudomonadati</taxon>
        <taxon>Thermodesulfobacteriota</taxon>
        <taxon>Desulfovibrionia</taxon>
        <taxon>Desulfovibrionales</taxon>
        <taxon>Desulfovibrionaceae</taxon>
        <taxon>Maridesulfovibrio</taxon>
    </lineage>
</organism>
<name>L0R6A7_9BACT</name>
<protein>
    <recommendedName>
        <fullName evidence="3">Phage tail assembly chaperone protein, E, or 41 or 14</fullName>
    </recommendedName>
</protein>
<dbReference type="InterPro" id="IPR019289">
    <property type="entry name" value="Phage_tail_E/E"/>
</dbReference>
<evidence type="ECO:0000313" key="2">
    <source>
        <dbReference type="Proteomes" id="UP000010808"/>
    </source>
</evidence>
<evidence type="ECO:0008006" key="3">
    <source>
        <dbReference type="Google" id="ProtNLM"/>
    </source>
</evidence>